<evidence type="ECO:0000313" key="10">
    <source>
        <dbReference type="Proteomes" id="UP000663852"/>
    </source>
</evidence>
<dbReference type="PANTHER" id="PTHR24241">
    <property type="entry name" value="NEUROPEPTIDE RECEPTOR-RELATED G-PROTEIN COUPLED RECEPTOR"/>
    <property type="match status" value="1"/>
</dbReference>
<evidence type="ECO:0000256" key="2">
    <source>
        <dbReference type="ARBA" id="ARBA00022475"/>
    </source>
</evidence>
<feature type="transmembrane region" description="Helical" evidence="7">
    <location>
        <begin position="247"/>
        <end position="266"/>
    </location>
</feature>
<dbReference type="AlphaFoldDB" id="A0A814W995"/>
<feature type="transmembrane region" description="Helical" evidence="7">
    <location>
        <begin position="80"/>
        <end position="105"/>
    </location>
</feature>
<dbReference type="GO" id="GO:0042277">
    <property type="term" value="F:peptide binding"/>
    <property type="evidence" value="ECO:0007669"/>
    <property type="project" value="TreeGrafter"/>
</dbReference>
<dbReference type="OrthoDB" id="10038092at2759"/>
<keyword evidence="6" id="KW-0675">Receptor</keyword>
<keyword evidence="3 7" id="KW-0812">Transmembrane</keyword>
<evidence type="ECO:0000259" key="8">
    <source>
        <dbReference type="PROSITE" id="PS50262"/>
    </source>
</evidence>
<accession>A0A814W995</accession>
<keyword evidence="5 7" id="KW-0472">Membrane</keyword>
<dbReference type="EMBL" id="CAJNOJ010000147">
    <property type="protein sequence ID" value="CAF1198263.1"/>
    <property type="molecule type" value="Genomic_DNA"/>
</dbReference>
<organism evidence="9 10">
    <name type="scientific">Adineta ricciae</name>
    <name type="common">Rotifer</name>
    <dbReference type="NCBI Taxonomy" id="249248"/>
    <lineage>
        <taxon>Eukaryota</taxon>
        <taxon>Metazoa</taxon>
        <taxon>Spiralia</taxon>
        <taxon>Gnathifera</taxon>
        <taxon>Rotifera</taxon>
        <taxon>Eurotatoria</taxon>
        <taxon>Bdelloidea</taxon>
        <taxon>Adinetida</taxon>
        <taxon>Adinetidae</taxon>
        <taxon>Adineta</taxon>
    </lineage>
</organism>
<dbReference type="PANTHER" id="PTHR24241:SF76">
    <property type="entry name" value="NEUROPEPTIDE SIFAMIDE RECEPTOR"/>
    <property type="match status" value="1"/>
</dbReference>
<feature type="transmembrane region" description="Helical" evidence="7">
    <location>
        <begin position="6"/>
        <end position="32"/>
    </location>
</feature>
<feature type="transmembrane region" description="Helical" evidence="7">
    <location>
        <begin position="117"/>
        <end position="138"/>
    </location>
</feature>
<feature type="transmembrane region" description="Helical" evidence="7">
    <location>
        <begin position="207"/>
        <end position="227"/>
    </location>
</feature>
<dbReference type="GO" id="GO:0004930">
    <property type="term" value="F:G protein-coupled receptor activity"/>
    <property type="evidence" value="ECO:0007669"/>
    <property type="project" value="InterPro"/>
</dbReference>
<keyword evidence="4 7" id="KW-1133">Transmembrane helix</keyword>
<dbReference type="InterPro" id="IPR017452">
    <property type="entry name" value="GPCR_Rhodpsn_7TM"/>
</dbReference>
<keyword evidence="2" id="KW-1003">Cell membrane</keyword>
<feature type="domain" description="G-protein coupled receptors family 1 profile" evidence="8">
    <location>
        <begin position="22"/>
        <end position="266"/>
    </location>
</feature>
<sequence length="297" mass="34090">MEALEILSSLSMLSCSIFGALCAITFIIIVIYHPQFRTTTILLAFNSAIAGLIINVTSGSQALYQLNSDGNDALCAFRGFLLHAATGLLYQTLCVQTIYRLFVVVYATRRYLQSKRIIISITIIQWLISITFAIPALTFDRIVYQPGSRICQASLNDLVIFLYLSMFIFFCPLAIIVPIYIRIVQFTKQHSFVTIANQRRKQREIRLIRRLLIIVAMIFFMSFPYLIFFLRAQFFANAPTLPYAQRVSFVSISFGYSAWMLLNILFTDKVRKYLITKLQISLTCARHIRIEPQTNTH</sequence>
<dbReference type="Proteomes" id="UP000663852">
    <property type="component" value="Unassembled WGS sequence"/>
</dbReference>
<dbReference type="GO" id="GO:0005886">
    <property type="term" value="C:plasma membrane"/>
    <property type="evidence" value="ECO:0007669"/>
    <property type="project" value="UniProtKB-SubCell"/>
</dbReference>
<gene>
    <name evidence="9" type="ORF">EDS130_LOCUS25209</name>
</gene>
<evidence type="ECO:0000313" key="9">
    <source>
        <dbReference type="EMBL" id="CAF1198263.1"/>
    </source>
</evidence>
<name>A0A814W995_ADIRI</name>
<comment type="caution">
    <text evidence="9">The sequence shown here is derived from an EMBL/GenBank/DDBJ whole genome shotgun (WGS) entry which is preliminary data.</text>
</comment>
<evidence type="ECO:0000256" key="7">
    <source>
        <dbReference type="SAM" id="Phobius"/>
    </source>
</evidence>
<evidence type="ECO:0000256" key="6">
    <source>
        <dbReference type="ARBA" id="ARBA00023170"/>
    </source>
</evidence>
<evidence type="ECO:0000256" key="5">
    <source>
        <dbReference type="ARBA" id="ARBA00023136"/>
    </source>
</evidence>
<feature type="transmembrane region" description="Helical" evidence="7">
    <location>
        <begin position="39"/>
        <end position="60"/>
    </location>
</feature>
<evidence type="ECO:0000256" key="1">
    <source>
        <dbReference type="ARBA" id="ARBA00004651"/>
    </source>
</evidence>
<feature type="transmembrane region" description="Helical" evidence="7">
    <location>
        <begin position="158"/>
        <end position="181"/>
    </location>
</feature>
<evidence type="ECO:0000256" key="3">
    <source>
        <dbReference type="ARBA" id="ARBA00022692"/>
    </source>
</evidence>
<comment type="subcellular location">
    <subcellularLocation>
        <location evidence="1">Cell membrane</location>
        <topology evidence="1">Multi-pass membrane protein</topology>
    </subcellularLocation>
</comment>
<dbReference type="CDD" id="cd00637">
    <property type="entry name" value="7tm_classA_rhodopsin-like"/>
    <property type="match status" value="1"/>
</dbReference>
<dbReference type="Pfam" id="PF00001">
    <property type="entry name" value="7tm_1"/>
    <property type="match status" value="1"/>
</dbReference>
<reference evidence="9" key="1">
    <citation type="submission" date="2021-02" db="EMBL/GenBank/DDBJ databases">
        <authorList>
            <person name="Nowell W R."/>
        </authorList>
    </citation>
    <scope>NUCLEOTIDE SEQUENCE</scope>
</reference>
<dbReference type="PROSITE" id="PS50262">
    <property type="entry name" value="G_PROTEIN_RECEP_F1_2"/>
    <property type="match status" value="1"/>
</dbReference>
<proteinExistence type="predicted"/>
<dbReference type="PRINTS" id="PR00237">
    <property type="entry name" value="GPCRRHODOPSN"/>
</dbReference>
<dbReference type="InterPro" id="IPR000276">
    <property type="entry name" value="GPCR_Rhodpsn"/>
</dbReference>
<dbReference type="GO" id="GO:0032870">
    <property type="term" value="P:cellular response to hormone stimulus"/>
    <property type="evidence" value="ECO:0007669"/>
    <property type="project" value="TreeGrafter"/>
</dbReference>
<evidence type="ECO:0000256" key="4">
    <source>
        <dbReference type="ARBA" id="ARBA00022989"/>
    </source>
</evidence>
<dbReference type="Gene3D" id="1.20.1070.10">
    <property type="entry name" value="Rhodopsin 7-helix transmembrane proteins"/>
    <property type="match status" value="1"/>
</dbReference>
<dbReference type="SUPFAM" id="SSF81321">
    <property type="entry name" value="Family A G protein-coupled receptor-like"/>
    <property type="match status" value="1"/>
</dbReference>
<protein>
    <recommendedName>
        <fullName evidence="8">G-protein coupled receptors family 1 profile domain-containing protein</fullName>
    </recommendedName>
</protein>